<evidence type="ECO:0000313" key="2">
    <source>
        <dbReference type="Proteomes" id="UP000270296"/>
    </source>
</evidence>
<dbReference type="OrthoDB" id="410104at2759"/>
<dbReference type="WBParaSite" id="SBAD_0001257201-mRNA-1">
    <property type="protein sequence ID" value="SBAD_0001257201-mRNA-1"/>
    <property type="gene ID" value="SBAD_0001257201"/>
</dbReference>
<dbReference type="EMBL" id="UZAM01017110">
    <property type="protein sequence ID" value="VDP46031.1"/>
    <property type="molecule type" value="Genomic_DNA"/>
</dbReference>
<evidence type="ECO:0000313" key="3">
    <source>
        <dbReference type="WBParaSite" id="SBAD_0001257201-mRNA-1"/>
    </source>
</evidence>
<evidence type="ECO:0000313" key="1">
    <source>
        <dbReference type="EMBL" id="VDP46031.1"/>
    </source>
</evidence>
<reference evidence="1 2" key="2">
    <citation type="submission" date="2018-11" db="EMBL/GenBank/DDBJ databases">
        <authorList>
            <consortium name="Pathogen Informatics"/>
        </authorList>
    </citation>
    <scope>NUCLEOTIDE SEQUENCE [LARGE SCALE GENOMIC DNA]</scope>
</reference>
<keyword evidence="2" id="KW-1185">Reference proteome</keyword>
<name>A0A183J8G9_9BILA</name>
<dbReference type="Proteomes" id="UP000270296">
    <property type="component" value="Unassembled WGS sequence"/>
</dbReference>
<proteinExistence type="predicted"/>
<gene>
    <name evidence="1" type="ORF">SBAD_LOCUS12167</name>
</gene>
<sequence length="77" mass="8700">MQGLNIEGKQLTHVIHVDDCIVLGEDKMKLEQKIQQILQESHAIALAVKILEQETQGKQCLVGSDYPYGEKLREVNI</sequence>
<reference evidence="3" key="1">
    <citation type="submission" date="2016-06" db="UniProtKB">
        <authorList>
            <consortium name="WormBaseParasite"/>
        </authorList>
    </citation>
    <scope>IDENTIFICATION</scope>
</reference>
<protein>
    <submittedName>
        <fullName evidence="3">Reverse transcriptase domain-containing protein</fullName>
    </submittedName>
</protein>
<organism evidence="3">
    <name type="scientific">Soboliphyme baturini</name>
    <dbReference type="NCBI Taxonomy" id="241478"/>
    <lineage>
        <taxon>Eukaryota</taxon>
        <taxon>Metazoa</taxon>
        <taxon>Ecdysozoa</taxon>
        <taxon>Nematoda</taxon>
        <taxon>Enoplea</taxon>
        <taxon>Dorylaimia</taxon>
        <taxon>Dioctophymatida</taxon>
        <taxon>Dioctophymatoidea</taxon>
        <taxon>Soboliphymatidae</taxon>
        <taxon>Soboliphyme</taxon>
    </lineage>
</organism>
<dbReference type="AlphaFoldDB" id="A0A183J8G9"/>
<accession>A0A183J8G9</accession>